<feature type="transmembrane region" description="Helical" evidence="1">
    <location>
        <begin position="52"/>
        <end position="72"/>
    </location>
</feature>
<evidence type="ECO:0000256" key="1">
    <source>
        <dbReference type="SAM" id="Phobius"/>
    </source>
</evidence>
<protein>
    <submittedName>
        <fullName evidence="2">NADH dehydrogenase subunit 2</fullName>
    </submittedName>
</protein>
<organism evidence="2">
    <name type="scientific">Salpa younti</name>
    <dbReference type="NCBI Taxonomy" id="2072449"/>
    <lineage>
        <taxon>Eukaryota</taxon>
        <taxon>Metazoa</taxon>
        <taxon>Chordata</taxon>
        <taxon>Tunicata</taxon>
        <taxon>Thaliacea</taxon>
        <taxon>Salpida</taxon>
        <taxon>Salpidae</taxon>
        <taxon>Salpa</taxon>
    </lineage>
</organism>
<feature type="transmembrane region" description="Helical" evidence="1">
    <location>
        <begin position="7"/>
        <end position="28"/>
    </location>
</feature>
<gene>
    <name evidence="2" type="primary">nad2</name>
</gene>
<keyword evidence="2" id="KW-0496">Mitochondrion</keyword>
<keyword evidence="1" id="KW-0472">Membrane</keyword>
<feature type="transmembrane region" description="Helical" evidence="1">
    <location>
        <begin position="77"/>
        <end position="96"/>
    </location>
</feature>
<name>A0AA86IJV2_9UROC</name>
<reference evidence="2" key="1">
    <citation type="submission" date="2020-10" db="EMBL/GenBank/DDBJ databases">
        <title>Nuclear ribosomal and mitochondrial DNA copy number and intra-individual variation in the tunicate zooplankton salps.</title>
        <authorList>
            <person name="Goodall-Copestake W.P."/>
        </authorList>
    </citation>
    <scope>NUCLEOTIDE SEQUENCE</scope>
    <source>
        <strain evidence="2">E113_Sy1</strain>
        <tissue evidence="2">Muscle</tissue>
    </source>
</reference>
<keyword evidence="1" id="KW-1133">Transmembrane helix</keyword>
<feature type="transmembrane region" description="Helical" evidence="1">
    <location>
        <begin position="270"/>
        <end position="287"/>
    </location>
</feature>
<dbReference type="EMBL" id="LC590037">
    <property type="protein sequence ID" value="BCM73317.1"/>
    <property type="molecule type" value="Genomic_DNA"/>
</dbReference>
<evidence type="ECO:0000313" key="2">
    <source>
        <dbReference type="EMBL" id="BCM73317.1"/>
    </source>
</evidence>
<dbReference type="AlphaFoldDB" id="A0AA86IJV2"/>
<feature type="transmembrane region" description="Helical" evidence="1">
    <location>
        <begin position="162"/>
        <end position="185"/>
    </location>
</feature>
<geneLocation type="mitochondrion" evidence="2"/>
<feature type="transmembrane region" description="Helical" evidence="1">
    <location>
        <begin position="116"/>
        <end position="141"/>
    </location>
</feature>
<feature type="transmembrane region" description="Helical" evidence="1">
    <location>
        <begin position="205"/>
        <end position="225"/>
    </location>
</feature>
<feature type="transmembrane region" description="Helical" evidence="1">
    <location>
        <begin position="232"/>
        <end position="255"/>
    </location>
</feature>
<proteinExistence type="predicted"/>
<accession>A0AA86IJV2</accession>
<keyword evidence="1" id="KW-0812">Transmembrane</keyword>
<sequence length="288" mass="32661">MIQSLYFIFPLLNISCMFTSSLLALWLYGEIMNLLANYFLISKSKETSSSDLMQYMFIMLGISIVLLMGILVDSKTLIFLGLWAKLGMVPLHMPMVHMTSKVQPSMIVTFFIVPKLPYFMMGSELSPYLILFPIISFMMLFSRNLTDKEKLGFALSISSTTILAVFCMNVLFGVFLFTLTLVWGWGVGHLYGKDIIGGKKLESGVMLNMLLPVPGGYSWLAKVIVTKYFMLSYLSLVAFAVMSSLPAWFILSFFFKHFNSTYTGMKNTSFKYIFFLGYSIGLIAIWLL</sequence>